<dbReference type="EMBL" id="CP002446">
    <property type="protein sequence ID" value="ADV28429.1"/>
    <property type="molecule type" value="Genomic_DNA"/>
</dbReference>
<evidence type="ECO:0000313" key="1">
    <source>
        <dbReference type="EMBL" id="ADV28429.1"/>
    </source>
</evidence>
<name>E6WWF2_PSEUU</name>
<evidence type="ECO:0000313" key="2">
    <source>
        <dbReference type="Proteomes" id="UP000008632"/>
    </source>
</evidence>
<dbReference type="KEGG" id="psu:Psesu_2597"/>
<dbReference type="Proteomes" id="UP000008632">
    <property type="component" value="Chromosome"/>
</dbReference>
<organism evidence="1 2">
    <name type="scientific">Pseudoxanthomonas suwonensis (strain 11-1)</name>
    <dbReference type="NCBI Taxonomy" id="743721"/>
    <lineage>
        <taxon>Bacteria</taxon>
        <taxon>Pseudomonadati</taxon>
        <taxon>Pseudomonadota</taxon>
        <taxon>Gammaproteobacteria</taxon>
        <taxon>Lysobacterales</taxon>
        <taxon>Lysobacteraceae</taxon>
        <taxon>Pseudoxanthomonas</taxon>
    </lineage>
</organism>
<protein>
    <submittedName>
        <fullName evidence="1">Uncharacterized protein</fullName>
    </submittedName>
</protein>
<dbReference type="HOGENOM" id="CLU_102873_0_0_6"/>
<dbReference type="InterPro" id="IPR054257">
    <property type="entry name" value="DUF6988"/>
</dbReference>
<dbReference type="AlphaFoldDB" id="E6WWF2"/>
<dbReference type="STRING" id="743721.Psesu_2597"/>
<dbReference type="Pfam" id="PF22491">
    <property type="entry name" value="DUF6988"/>
    <property type="match status" value="1"/>
</dbReference>
<proteinExistence type="predicted"/>
<gene>
    <name evidence="1" type="ordered locus">Psesu_2597</name>
</gene>
<reference evidence="1 2" key="1">
    <citation type="submission" date="2011-01" db="EMBL/GenBank/DDBJ databases">
        <title>Complete sequence of Pseudoxanthomonas suwonensis 11-1.</title>
        <authorList>
            <consortium name="US DOE Joint Genome Institute"/>
            <person name="Lucas S."/>
            <person name="Copeland A."/>
            <person name="Lapidus A."/>
            <person name="Cheng J.-F."/>
            <person name="Goodwin L."/>
            <person name="Pitluck S."/>
            <person name="Teshima H."/>
            <person name="Detter J.C."/>
            <person name="Han C."/>
            <person name="Tapia R."/>
            <person name="Land M."/>
            <person name="Hauser L."/>
            <person name="Kyrpides N."/>
            <person name="Ivanova N."/>
            <person name="Ovchinnikova G."/>
            <person name="Siebers A.K."/>
            <person name="Allgaier M."/>
            <person name="Thelen M.P."/>
            <person name="Hugenholtz P."/>
            <person name="Gladden J."/>
            <person name="Woyke T."/>
        </authorList>
    </citation>
    <scope>NUCLEOTIDE SEQUENCE [LARGE SCALE GENOMIC DNA]</scope>
    <source>
        <strain evidence="2">11-1</strain>
    </source>
</reference>
<dbReference type="eggNOG" id="ENOG50313IZ">
    <property type="taxonomic scope" value="Bacteria"/>
</dbReference>
<keyword evidence="2" id="KW-1185">Reference proteome</keyword>
<accession>E6WWF2</accession>
<sequence>MRAWCRVFGARRCAVSSQAQAGPGSSLLLVLDATERLHGSILPLWEDLPAISERRAFIAHSFCRIVRDDVRAQYALLRLGLDVPALTLVRPCFEALVRAIWVKEGAKEEWVAAFLTLTAEAISSSGETQMGPSVGRMLEEISNRCPEFVWRPLRMLKDETWRAMNSYVHGGIRAIGQVNSPENWDQLASAMLNANMMLVIATNLARMTSGMRSPEIAAIQRNHPGALPPPP</sequence>